<reference evidence="9 10" key="1">
    <citation type="submission" date="2019-04" db="EMBL/GenBank/DDBJ databases">
        <title>Complete Genome of UW386 and Higher Quality Genome of UW700.</title>
        <authorList>
            <person name="Jacobs J."/>
            <person name="Perez A."/>
            <person name="Steidl O."/>
            <person name="Allen C."/>
        </authorList>
    </citation>
    <scope>NUCLEOTIDE SEQUENCE [LARGE SCALE GENOMIC DNA]</scope>
    <source>
        <strain evidence="9 10">UW386</strain>
    </source>
</reference>
<dbReference type="NCBIfam" id="NF001939">
    <property type="entry name" value="PRK00719.1"/>
    <property type="match status" value="1"/>
</dbReference>
<evidence type="ECO:0000256" key="1">
    <source>
        <dbReference type="ARBA" id="ARBA00007044"/>
    </source>
</evidence>
<dbReference type="InterPro" id="IPR019911">
    <property type="entry name" value="Alkanesulphonate_mOase_FMN-dep"/>
</dbReference>
<keyword evidence="4 7" id="KW-0288">FMN</keyword>
<dbReference type="InterPro" id="IPR036661">
    <property type="entry name" value="Luciferase-like_sf"/>
</dbReference>
<dbReference type="SUPFAM" id="SSF51679">
    <property type="entry name" value="Bacterial luciferase-like"/>
    <property type="match status" value="1"/>
</dbReference>
<comment type="catalytic activity">
    <reaction evidence="7">
        <text>an alkanesulfonate + FMNH2 + O2 = an aldehyde + FMN + sulfite + H2O + 2 H(+)</text>
        <dbReference type="Rhea" id="RHEA:23064"/>
        <dbReference type="ChEBI" id="CHEBI:15377"/>
        <dbReference type="ChEBI" id="CHEBI:15378"/>
        <dbReference type="ChEBI" id="CHEBI:15379"/>
        <dbReference type="ChEBI" id="CHEBI:17359"/>
        <dbReference type="ChEBI" id="CHEBI:17478"/>
        <dbReference type="ChEBI" id="CHEBI:57618"/>
        <dbReference type="ChEBI" id="CHEBI:58210"/>
        <dbReference type="ChEBI" id="CHEBI:134249"/>
        <dbReference type="EC" id="1.14.14.5"/>
    </reaction>
</comment>
<evidence type="ECO:0000313" key="9">
    <source>
        <dbReference type="EMBL" id="QCX48444.1"/>
    </source>
</evidence>
<dbReference type="NCBIfam" id="TIGR03565">
    <property type="entry name" value="alk_sulf_monoox"/>
    <property type="match status" value="1"/>
</dbReference>
<organism evidence="9 10">
    <name type="scientific">Ralstonia solanacearum</name>
    <name type="common">Pseudomonas solanacearum</name>
    <dbReference type="NCBI Taxonomy" id="305"/>
    <lineage>
        <taxon>Bacteria</taxon>
        <taxon>Pseudomonadati</taxon>
        <taxon>Pseudomonadota</taxon>
        <taxon>Betaproteobacteria</taxon>
        <taxon>Burkholderiales</taxon>
        <taxon>Burkholderiaceae</taxon>
        <taxon>Ralstonia</taxon>
        <taxon>Ralstonia solanacearum species complex</taxon>
    </lineage>
</organism>
<dbReference type="Pfam" id="PF00296">
    <property type="entry name" value="Bac_luciferase"/>
    <property type="match status" value="1"/>
</dbReference>
<dbReference type="AlphaFoldDB" id="A0AA92EAP0"/>
<comment type="function">
    <text evidence="7">Catalyzes the desulfonation of aliphatic sulfonates.</text>
</comment>
<gene>
    <name evidence="7 9" type="primary">ssuD</name>
    <name evidence="9" type="ORF">E7Z57_04635</name>
</gene>
<dbReference type="Proteomes" id="UP000310553">
    <property type="component" value="Chromosome"/>
</dbReference>
<dbReference type="EMBL" id="CP039339">
    <property type="protein sequence ID" value="QCX48444.1"/>
    <property type="molecule type" value="Genomic_DNA"/>
</dbReference>
<evidence type="ECO:0000256" key="7">
    <source>
        <dbReference type="HAMAP-Rule" id="MF_01229"/>
    </source>
</evidence>
<accession>A0AA92EAP0</accession>
<dbReference type="EC" id="1.14.14.5" evidence="2 7"/>
<dbReference type="InterPro" id="IPR050172">
    <property type="entry name" value="SsuD_RutA_monooxygenase"/>
</dbReference>
<evidence type="ECO:0000256" key="6">
    <source>
        <dbReference type="ARBA" id="ARBA00023033"/>
    </source>
</evidence>
<dbReference type="InterPro" id="IPR011251">
    <property type="entry name" value="Luciferase-like_dom"/>
</dbReference>
<dbReference type="GO" id="GO:0046306">
    <property type="term" value="P:alkanesulfonate catabolic process"/>
    <property type="evidence" value="ECO:0007669"/>
    <property type="project" value="TreeGrafter"/>
</dbReference>
<evidence type="ECO:0000313" key="10">
    <source>
        <dbReference type="Proteomes" id="UP000310553"/>
    </source>
</evidence>
<dbReference type="GO" id="GO:0008726">
    <property type="term" value="F:alkanesulfonate monooxygenase activity"/>
    <property type="evidence" value="ECO:0007669"/>
    <property type="project" value="UniProtKB-UniRule"/>
</dbReference>
<keyword evidence="5 7" id="KW-0560">Oxidoreductase</keyword>
<evidence type="ECO:0000256" key="4">
    <source>
        <dbReference type="ARBA" id="ARBA00022643"/>
    </source>
</evidence>
<evidence type="ECO:0000259" key="8">
    <source>
        <dbReference type="Pfam" id="PF00296"/>
    </source>
</evidence>
<proteinExistence type="inferred from homology"/>
<keyword evidence="6 7" id="KW-0503">Monooxygenase</keyword>
<dbReference type="Gene3D" id="3.20.20.30">
    <property type="entry name" value="Luciferase-like domain"/>
    <property type="match status" value="1"/>
</dbReference>
<feature type="domain" description="Luciferase-like" evidence="8">
    <location>
        <begin position="1"/>
        <end position="331"/>
    </location>
</feature>
<dbReference type="CDD" id="cd01094">
    <property type="entry name" value="Alkanesulfonate_monoxygenase"/>
    <property type="match status" value="1"/>
</dbReference>
<name>A0AA92EAP0_RALSL</name>
<evidence type="ECO:0000256" key="5">
    <source>
        <dbReference type="ARBA" id="ARBA00023002"/>
    </source>
</evidence>
<sequence>MQVFWFLPTHGDSRYLGTAEGARQVDQAYLQQVAVAADTLGYEGVLIPTGRSCEDPWIVAASLIPATRRLRFLVAVRPGLMAPTLAARMAATFDRLSQGRLLVNLVTGGDPGELAGDGLFLDHAQRYAASDEFIRIWRETLAASHEGAALDYTGQHLSVKGARVLFPPVQRPHPPVYFGGSSEAAHELAAEQVDTYLTWGEPPAAVADKLADVRRRAARHGRTVRFGIRLHVIVRETEDAAWQAADQLISRLDDDTVARAQEAFRKMDSAGQQRMAALHANGIRRSRAELEISPNLWAGVGLVRGGAGTALVGDPRTVAARMREYADLGIDTFVLSGYPHLEEAYRFAELVFPLLPRAVRDRLPGNVLNGPFGEVIATGIVPRVAAS</sequence>
<evidence type="ECO:0000256" key="2">
    <source>
        <dbReference type="ARBA" id="ARBA00012113"/>
    </source>
</evidence>
<evidence type="ECO:0000256" key="3">
    <source>
        <dbReference type="ARBA" id="ARBA00022630"/>
    </source>
</evidence>
<protein>
    <recommendedName>
        <fullName evidence="2 7">Alkanesulfonate monooxygenase</fullName>
        <ecNumber evidence="2 7">1.14.14.5</ecNumber>
    </recommendedName>
    <alternativeName>
        <fullName evidence="7">FMNH2-dependent aliphatic sulfonate monooxygenase</fullName>
    </alternativeName>
</protein>
<dbReference type="PANTHER" id="PTHR42847:SF4">
    <property type="entry name" value="ALKANESULFONATE MONOOXYGENASE-RELATED"/>
    <property type="match status" value="1"/>
</dbReference>
<comment type="similarity">
    <text evidence="1 7">Belongs to the SsuD family.</text>
</comment>
<dbReference type="HAMAP" id="MF_01229">
    <property type="entry name" value="Alkanesulf_monooxygen"/>
    <property type="match status" value="1"/>
</dbReference>
<dbReference type="PANTHER" id="PTHR42847">
    <property type="entry name" value="ALKANESULFONATE MONOOXYGENASE"/>
    <property type="match status" value="1"/>
</dbReference>
<keyword evidence="3 7" id="KW-0285">Flavoprotein</keyword>